<comment type="subunit">
    <text evidence="8">Homodimer.</text>
</comment>
<comment type="function">
    <text evidence="8">Catalyzes the complex heterocyclic radical-mediated conversion of 6-carboxy-5,6,7,8-tetrahydropterin (CPH4) to 7-carboxy-7-deazaguanine (CDG), a step common to the biosynthetic pathways of all 7-deazapurine-containing compounds.</text>
</comment>
<dbReference type="PANTHER" id="PTHR42836">
    <property type="entry name" value="7-CARBOXY-7-DEAZAGUANINE SYNTHASE"/>
    <property type="match status" value="1"/>
</dbReference>
<feature type="domain" description="Radical SAM core" evidence="9">
    <location>
        <begin position="48"/>
        <end position="253"/>
    </location>
</feature>
<gene>
    <name evidence="8" type="primary">queE</name>
    <name evidence="10" type="ORF">C7445_105150</name>
</gene>
<keyword evidence="3 8" id="KW-0479">Metal-binding</keyword>
<feature type="binding site" evidence="8">
    <location>
        <begin position="67"/>
        <end position="69"/>
    </location>
    <ligand>
        <name>S-adenosyl-L-methionine</name>
        <dbReference type="ChEBI" id="CHEBI:59789"/>
    </ligand>
</feature>
<keyword evidence="11" id="KW-1185">Reference proteome</keyword>
<feature type="binding site" evidence="8">
    <location>
        <position position="65"/>
    </location>
    <ligand>
        <name>[4Fe-4S] cluster</name>
        <dbReference type="ChEBI" id="CHEBI:49883"/>
        <note>4Fe-4S-S-AdoMet</note>
    </ligand>
</feature>
<proteinExistence type="inferred from homology"/>
<dbReference type="PANTHER" id="PTHR42836:SF1">
    <property type="entry name" value="7-CARBOXY-7-DEAZAGUANINE SYNTHASE"/>
    <property type="match status" value="1"/>
</dbReference>
<dbReference type="EMBL" id="SORF01000005">
    <property type="protein sequence ID" value="TDY47969.1"/>
    <property type="molecule type" value="Genomic_DNA"/>
</dbReference>
<dbReference type="InterPro" id="IPR024924">
    <property type="entry name" value="7-CO-7-deazaguanine_synth-like"/>
</dbReference>
<keyword evidence="7 8" id="KW-0456">Lyase</keyword>
<dbReference type="CDD" id="cd01335">
    <property type="entry name" value="Radical_SAM"/>
    <property type="match status" value="1"/>
</dbReference>
<dbReference type="OrthoDB" id="9792276at2"/>
<evidence type="ECO:0000256" key="6">
    <source>
        <dbReference type="ARBA" id="ARBA00023014"/>
    </source>
</evidence>
<dbReference type="InterPro" id="IPR058240">
    <property type="entry name" value="rSAM_sf"/>
</dbReference>
<dbReference type="GO" id="GO:0000287">
    <property type="term" value="F:magnesium ion binding"/>
    <property type="evidence" value="ECO:0007669"/>
    <property type="project" value="UniProtKB-UniRule"/>
</dbReference>
<dbReference type="GO" id="GO:0051539">
    <property type="term" value="F:4 iron, 4 sulfur cluster binding"/>
    <property type="evidence" value="ECO:0007669"/>
    <property type="project" value="UniProtKB-UniRule"/>
</dbReference>
<feature type="binding site" evidence="8">
    <location>
        <position position="57"/>
    </location>
    <ligand>
        <name>substrate</name>
    </ligand>
</feature>
<name>A0A4V3HEI9_9BACL</name>
<dbReference type="AlphaFoldDB" id="A0A4V3HEI9"/>
<dbReference type="SFLD" id="SFLDS00029">
    <property type="entry name" value="Radical_SAM"/>
    <property type="match status" value="1"/>
</dbReference>
<dbReference type="SUPFAM" id="SSF102114">
    <property type="entry name" value="Radical SAM enzymes"/>
    <property type="match status" value="1"/>
</dbReference>
<comment type="catalytic activity">
    <reaction evidence="8">
        <text>6-carboxy-5,6,7,8-tetrahydropterin + H(+) = 7-carboxy-7-carbaguanine + NH4(+)</text>
        <dbReference type="Rhea" id="RHEA:27974"/>
        <dbReference type="ChEBI" id="CHEBI:15378"/>
        <dbReference type="ChEBI" id="CHEBI:28938"/>
        <dbReference type="ChEBI" id="CHEBI:61032"/>
        <dbReference type="ChEBI" id="CHEBI:61036"/>
        <dbReference type="EC" id="4.3.99.3"/>
    </reaction>
</comment>
<comment type="cofactor">
    <cofactor evidence="8">
        <name>Mg(2+)</name>
        <dbReference type="ChEBI" id="CHEBI:18420"/>
    </cofactor>
</comment>
<evidence type="ECO:0000256" key="2">
    <source>
        <dbReference type="ARBA" id="ARBA00022691"/>
    </source>
</evidence>
<keyword evidence="1 8" id="KW-0004">4Fe-4S</keyword>
<protein>
    <recommendedName>
        <fullName evidence="8">7-carboxy-7-deazaguanine synthase</fullName>
        <shortName evidence="8">CDG synthase</shortName>
        <ecNumber evidence="8">4.3.99.3</ecNumber>
    </recommendedName>
    <alternativeName>
        <fullName evidence="8">Queuosine biosynthesis protein QueE</fullName>
    </alternativeName>
</protein>
<dbReference type="GO" id="GO:0008616">
    <property type="term" value="P:tRNA queuosine(34) biosynthetic process"/>
    <property type="evidence" value="ECO:0007669"/>
    <property type="project" value="UniProtKB-UniRule"/>
</dbReference>
<keyword evidence="8" id="KW-0671">Queuosine biosynthesis</keyword>
<reference evidence="10 11" key="1">
    <citation type="submission" date="2019-03" db="EMBL/GenBank/DDBJ databases">
        <title>Genomic Encyclopedia of Type Strains, Phase IV (KMG-IV): sequencing the most valuable type-strain genomes for metagenomic binning, comparative biology and taxonomic classification.</title>
        <authorList>
            <person name="Goeker M."/>
        </authorList>
    </citation>
    <scope>NUCLEOTIDE SEQUENCE [LARGE SCALE GENOMIC DNA]</scope>
    <source>
        <strain evidence="10 11">DSM 17974</strain>
    </source>
</reference>
<dbReference type="RefSeq" id="WP_134159350.1">
    <property type="nucleotide sequence ID" value="NZ_SORF01000005.1"/>
</dbReference>
<dbReference type="GO" id="GO:1904047">
    <property type="term" value="F:S-adenosyl-L-methionine binding"/>
    <property type="evidence" value="ECO:0007669"/>
    <property type="project" value="UniProtKB-UniRule"/>
</dbReference>
<dbReference type="InterPro" id="IPR007197">
    <property type="entry name" value="rSAM"/>
</dbReference>
<evidence type="ECO:0000256" key="3">
    <source>
        <dbReference type="ARBA" id="ARBA00022723"/>
    </source>
</evidence>
<dbReference type="EC" id="4.3.99.3" evidence="8"/>
<dbReference type="PROSITE" id="PS51918">
    <property type="entry name" value="RADICAL_SAM"/>
    <property type="match status" value="1"/>
</dbReference>
<dbReference type="UniPathway" id="UPA00391"/>
<feature type="binding site" evidence="8">
    <location>
        <position position="70"/>
    </location>
    <ligand>
        <name>Mg(2+)</name>
        <dbReference type="ChEBI" id="CHEBI:18420"/>
    </ligand>
</feature>
<feature type="binding site" evidence="8">
    <location>
        <position position="61"/>
    </location>
    <ligand>
        <name>[4Fe-4S] cluster</name>
        <dbReference type="ChEBI" id="CHEBI:49883"/>
        <note>4Fe-4S-S-AdoMet</note>
    </ligand>
</feature>
<feature type="binding site" evidence="8">
    <location>
        <begin position="42"/>
        <end position="44"/>
    </location>
    <ligand>
        <name>substrate</name>
    </ligand>
</feature>
<sequence>MTGRPAATSSRRTVDWLAQYEQARKGDWRSLRLPMVEIFETVEGEGTRAGYPTVFVRVFHCNLRCTWCDTPYSYAPAQPEFEATIGEIASRVNELGWHHVCLTGGEPLIHRHKSQLLVDAIARLPQVQDVHVETNGAIDVRPFAALRHQSRELTAKLRFIVDYKLPSSGEQAQMVHEHLAVLSEQDELKFVIADDHDFDTAIAILKSYPTKAQVLFSPVWESMPPHELVERMLKNRLAQVKLNLQIHKVIWDPNQRGV</sequence>
<evidence type="ECO:0000256" key="5">
    <source>
        <dbReference type="ARBA" id="ARBA00023004"/>
    </source>
</evidence>
<comment type="cofactor">
    <cofactor evidence="8">
        <name>[4Fe-4S] cluster</name>
        <dbReference type="ChEBI" id="CHEBI:49883"/>
    </cofactor>
    <text evidence="8">Binds 1 [4Fe-4S] cluster. The cluster is coordinated with 3 cysteines and an exchangeable S-adenosyl-L-methionine.</text>
</comment>
<feature type="binding site" evidence="8">
    <location>
        <position position="105"/>
    </location>
    <ligand>
        <name>S-adenosyl-L-methionine</name>
        <dbReference type="ChEBI" id="CHEBI:59789"/>
    </ligand>
</feature>
<dbReference type="Proteomes" id="UP000294581">
    <property type="component" value="Unassembled WGS sequence"/>
</dbReference>
<evidence type="ECO:0000313" key="10">
    <source>
        <dbReference type="EMBL" id="TDY47969.1"/>
    </source>
</evidence>
<dbReference type="HAMAP" id="MF_00917">
    <property type="entry name" value="QueE"/>
    <property type="match status" value="1"/>
</dbReference>
<feature type="binding site" evidence="8">
    <location>
        <position position="68"/>
    </location>
    <ligand>
        <name>[4Fe-4S] cluster</name>
        <dbReference type="ChEBI" id="CHEBI:49883"/>
        <note>4Fe-4S-S-AdoMet</note>
    </ligand>
</feature>
<organism evidence="10 11">
    <name type="scientific">Alicyclobacillus sacchari</name>
    <dbReference type="NCBI Taxonomy" id="392010"/>
    <lineage>
        <taxon>Bacteria</taxon>
        <taxon>Bacillati</taxon>
        <taxon>Bacillota</taxon>
        <taxon>Bacilli</taxon>
        <taxon>Bacillales</taxon>
        <taxon>Alicyclobacillaceae</taxon>
        <taxon>Alicyclobacillus</taxon>
    </lineage>
</organism>
<dbReference type="GO" id="GO:0016840">
    <property type="term" value="F:carbon-nitrogen lyase activity"/>
    <property type="evidence" value="ECO:0007669"/>
    <property type="project" value="UniProtKB-UniRule"/>
</dbReference>
<dbReference type="PIRSF" id="PIRSF000370">
    <property type="entry name" value="QueE"/>
    <property type="match status" value="1"/>
</dbReference>
<evidence type="ECO:0000256" key="1">
    <source>
        <dbReference type="ARBA" id="ARBA00022485"/>
    </source>
</evidence>
<evidence type="ECO:0000256" key="8">
    <source>
        <dbReference type="HAMAP-Rule" id="MF_00917"/>
    </source>
</evidence>
<evidence type="ECO:0000256" key="7">
    <source>
        <dbReference type="ARBA" id="ARBA00023239"/>
    </source>
</evidence>
<keyword evidence="2 8" id="KW-0949">S-adenosyl-L-methionine</keyword>
<comment type="cofactor">
    <cofactor evidence="8">
        <name>S-adenosyl-L-methionine</name>
        <dbReference type="ChEBI" id="CHEBI:59789"/>
    </cofactor>
    <text evidence="8">Binds 1 S-adenosyl-L-methionine per subunit.</text>
</comment>
<accession>A0A4V3HEI9</accession>
<dbReference type="Pfam" id="PF04055">
    <property type="entry name" value="Radical_SAM"/>
    <property type="match status" value="1"/>
</dbReference>
<evidence type="ECO:0000256" key="4">
    <source>
        <dbReference type="ARBA" id="ARBA00022842"/>
    </source>
</evidence>
<comment type="caution">
    <text evidence="10">The sequence shown here is derived from an EMBL/GenBank/DDBJ whole genome shotgun (WGS) entry which is preliminary data.</text>
</comment>
<comment type="similarity">
    <text evidence="8">Belongs to the radical SAM superfamily. 7-carboxy-7-deazaguanine synthase family.</text>
</comment>
<keyword evidence="4 8" id="KW-0460">Magnesium</keyword>
<keyword evidence="5 8" id="KW-0408">Iron</keyword>
<keyword evidence="6 8" id="KW-0411">Iron-sulfur</keyword>
<dbReference type="Gene3D" id="3.20.20.70">
    <property type="entry name" value="Aldolase class I"/>
    <property type="match status" value="1"/>
</dbReference>
<evidence type="ECO:0000259" key="9">
    <source>
        <dbReference type="PROSITE" id="PS51918"/>
    </source>
</evidence>
<dbReference type="InterPro" id="IPR013785">
    <property type="entry name" value="Aldolase_TIM"/>
</dbReference>
<comment type="pathway">
    <text evidence="8">Purine metabolism; 7-cyano-7-deazaguanine biosynthesis.</text>
</comment>
<comment type="caution">
    <text evidence="8">Lacks conserved residue(s) required for the propagation of feature annotation.</text>
</comment>
<feature type="binding site" evidence="8">
    <location>
        <position position="103"/>
    </location>
    <ligand>
        <name>substrate</name>
    </ligand>
</feature>
<evidence type="ECO:0000313" key="11">
    <source>
        <dbReference type="Proteomes" id="UP000294581"/>
    </source>
</evidence>